<evidence type="ECO:0000313" key="5">
    <source>
        <dbReference type="Proteomes" id="UP000292686"/>
    </source>
</evidence>
<evidence type="ECO:0000313" key="6">
    <source>
        <dbReference type="Proteomes" id="UP000581087"/>
    </source>
</evidence>
<dbReference type="OrthoDB" id="5242641at2"/>
<sequence>MSEASYVVGYTATEKGADAVALGVRLARGTGARLDVVIVLHIEQRGAVVPTDAGYERFVREQAESWLAEIDVPSDIEVRRHVRYADSSSEGLTEAAHELGAALIVVGAARGGLLGRLSIGSVANELLHSSDVPVAIAPVGSRSIGEGHGISRVTAAVGTRSGSDALLASSVALAGAASAPLRLVSLVTLDLPGSVDTRLANRTGAAHAEEVLEAARAALPADVAASASVASGDSIAEAMGELDWESDEIVVVGSSRLAQQGRLFLGATAAKVLRELSVPLIVVPRSTREGDRS</sequence>
<feature type="domain" description="UspA" evidence="2">
    <location>
        <begin position="152"/>
        <end position="284"/>
    </location>
</feature>
<dbReference type="InterPro" id="IPR014729">
    <property type="entry name" value="Rossmann-like_a/b/a_fold"/>
</dbReference>
<protein>
    <submittedName>
        <fullName evidence="3">Nucleotide-binding universal stress UspA family protein</fullName>
    </submittedName>
    <submittedName>
        <fullName evidence="4">Universal stress protein</fullName>
    </submittedName>
</protein>
<dbReference type="Pfam" id="PF00582">
    <property type="entry name" value="Usp"/>
    <property type="match status" value="2"/>
</dbReference>
<dbReference type="RefSeq" id="WP_129173676.1">
    <property type="nucleotide sequence ID" value="NZ_JACCBI010000001.1"/>
</dbReference>
<gene>
    <name evidence="3" type="ORF">BJ972_001793</name>
    <name evidence="4" type="ORF">ESP50_07480</name>
</gene>
<accession>A0A4Q2M4A9</accession>
<comment type="similarity">
    <text evidence="1">Belongs to the universal stress protein A family.</text>
</comment>
<dbReference type="AlphaFoldDB" id="A0A4Q2M4A9"/>
<dbReference type="EMBL" id="JACCBI010000001">
    <property type="protein sequence ID" value="NYD67274.1"/>
    <property type="molecule type" value="Genomic_DNA"/>
</dbReference>
<reference evidence="3 6" key="2">
    <citation type="submission" date="2020-07" db="EMBL/GenBank/DDBJ databases">
        <title>Sequencing the genomes of 1000 actinobacteria strains.</title>
        <authorList>
            <person name="Klenk H.-P."/>
        </authorList>
    </citation>
    <scope>NUCLEOTIDE SEQUENCE [LARGE SCALE GENOMIC DNA]</scope>
    <source>
        <strain evidence="3 6">DSM 23870</strain>
    </source>
</reference>
<dbReference type="Proteomes" id="UP000292686">
    <property type="component" value="Unassembled WGS sequence"/>
</dbReference>
<evidence type="ECO:0000313" key="3">
    <source>
        <dbReference type="EMBL" id="NYD67274.1"/>
    </source>
</evidence>
<keyword evidence="5" id="KW-1185">Reference proteome</keyword>
<comment type="caution">
    <text evidence="4">The sequence shown here is derived from an EMBL/GenBank/DDBJ whole genome shotgun (WGS) entry which is preliminary data.</text>
</comment>
<dbReference type="Proteomes" id="UP000581087">
    <property type="component" value="Unassembled WGS sequence"/>
</dbReference>
<feature type="domain" description="UspA" evidence="2">
    <location>
        <begin position="7"/>
        <end position="137"/>
    </location>
</feature>
<name>A0A4Q2M4A9_9MICO</name>
<dbReference type="InterPro" id="IPR006016">
    <property type="entry name" value="UspA"/>
</dbReference>
<dbReference type="EMBL" id="SDPM01000003">
    <property type="protein sequence ID" value="RXZ86895.1"/>
    <property type="molecule type" value="Genomic_DNA"/>
</dbReference>
<reference evidence="4 5" key="1">
    <citation type="submission" date="2019-01" db="EMBL/GenBank/DDBJ databases">
        <title>Agromyces.</title>
        <authorList>
            <person name="Li J."/>
        </authorList>
    </citation>
    <scope>NUCLEOTIDE SEQUENCE [LARGE SCALE GENOMIC DNA]</scope>
    <source>
        <strain evidence="4 5">DSM 23870</strain>
    </source>
</reference>
<dbReference type="Gene3D" id="3.40.50.620">
    <property type="entry name" value="HUPs"/>
    <property type="match status" value="2"/>
</dbReference>
<evidence type="ECO:0000313" key="4">
    <source>
        <dbReference type="EMBL" id="RXZ86895.1"/>
    </source>
</evidence>
<dbReference type="CDD" id="cd00293">
    <property type="entry name" value="USP-like"/>
    <property type="match status" value="1"/>
</dbReference>
<dbReference type="SUPFAM" id="SSF52402">
    <property type="entry name" value="Adenine nucleotide alpha hydrolases-like"/>
    <property type="match status" value="2"/>
</dbReference>
<proteinExistence type="inferred from homology"/>
<evidence type="ECO:0000256" key="1">
    <source>
        <dbReference type="ARBA" id="ARBA00008791"/>
    </source>
</evidence>
<organism evidence="4 5">
    <name type="scientific">Agromyces atrinae</name>
    <dbReference type="NCBI Taxonomy" id="592376"/>
    <lineage>
        <taxon>Bacteria</taxon>
        <taxon>Bacillati</taxon>
        <taxon>Actinomycetota</taxon>
        <taxon>Actinomycetes</taxon>
        <taxon>Micrococcales</taxon>
        <taxon>Microbacteriaceae</taxon>
        <taxon>Agromyces</taxon>
    </lineage>
</organism>
<evidence type="ECO:0000259" key="2">
    <source>
        <dbReference type="Pfam" id="PF00582"/>
    </source>
</evidence>
<dbReference type="PANTHER" id="PTHR46268:SF15">
    <property type="entry name" value="UNIVERSAL STRESS PROTEIN HP_0031"/>
    <property type="match status" value="1"/>
</dbReference>
<dbReference type="PANTHER" id="PTHR46268">
    <property type="entry name" value="STRESS RESPONSE PROTEIN NHAX"/>
    <property type="match status" value="1"/>
</dbReference>